<reference evidence="4" key="1">
    <citation type="submission" date="2025-08" db="UniProtKB">
        <authorList>
            <consortium name="RefSeq"/>
        </authorList>
    </citation>
    <scope>IDENTIFICATION</scope>
    <source>
        <tissue evidence="4">Leaf</tissue>
    </source>
</reference>
<dbReference type="AlphaFoldDB" id="A0A1S3TA56"/>
<gene>
    <name evidence="4" type="primary">LOC106753375</name>
</gene>
<dbReference type="PANTHER" id="PTHR46929:SF4">
    <property type="entry name" value="MYB_SANT-LIKE DOMAIN-CONTAINING PROTEIN"/>
    <property type="match status" value="1"/>
</dbReference>
<feature type="compositionally biased region" description="Low complexity" evidence="1">
    <location>
        <begin position="178"/>
        <end position="190"/>
    </location>
</feature>
<evidence type="ECO:0000313" key="3">
    <source>
        <dbReference type="Proteomes" id="UP000087766"/>
    </source>
</evidence>
<dbReference type="KEGG" id="vra:106753375"/>
<feature type="domain" description="Myb/SANT-like" evidence="2">
    <location>
        <begin position="20"/>
        <end position="114"/>
    </location>
</feature>
<dbReference type="PANTHER" id="PTHR46929">
    <property type="entry name" value="EXPRESSED PROTEIN"/>
    <property type="match status" value="1"/>
</dbReference>
<dbReference type="RefSeq" id="XP_014490656.1">
    <property type="nucleotide sequence ID" value="XM_014635170.1"/>
</dbReference>
<dbReference type="STRING" id="3916.A0A1S3TA56"/>
<dbReference type="OrthoDB" id="1734412at2759"/>
<evidence type="ECO:0000313" key="4">
    <source>
        <dbReference type="RefSeq" id="XP_014490656.1"/>
    </source>
</evidence>
<evidence type="ECO:0000256" key="1">
    <source>
        <dbReference type="SAM" id="MobiDB-lite"/>
    </source>
</evidence>
<evidence type="ECO:0000259" key="2">
    <source>
        <dbReference type="Pfam" id="PF12776"/>
    </source>
</evidence>
<dbReference type="Pfam" id="PF12776">
    <property type="entry name" value="Myb_DNA-bind_3"/>
    <property type="match status" value="1"/>
</dbReference>
<proteinExistence type="predicted"/>
<protein>
    <submittedName>
        <fullName evidence="4">Uncharacterized protein LOC106753375</fullName>
    </submittedName>
</protein>
<sequence>MDRGKGAATESSGGMREFCKWTEDMDARLLHSMVEENCLGNRVDGSWTTQAYNNMGQYLHNSGYVHVSKTNVKNHQKVLKDRWREVHDLFGALSGFAWNVVTLRFEAEDEVWADLVQSRLVASKWRVTSIRHYDLMMELWAVDRAIGSDPDWTGYGDPTLPSPPSSVDEYSPGNTQFVPSVPSSGTSSSRGSKRKASMVDVIDSHFERMSTSLEGFTNALTSSNVHFGVISNAVVEQVSTIKERNEILRSQTEVLRRTQNYTYTESNIYDMLSGMHISDESLLEQCYDFLCANPTCVKKLMGLPPHKRWNKLCKMISRRDF</sequence>
<keyword evidence="3" id="KW-1185">Reference proteome</keyword>
<dbReference type="Proteomes" id="UP000087766">
    <property type="component" value="Unplaced"/>
</dbReference>
<feature type="region of interest" description="Disordered" evidence="1">
    <location>
        <begin position="153"/>
        <end position="195"/>
    </location>
</feature>
<name>A0A1S3TA56_VIGRR</name>
<organism evidence="3 4">
    <name type="scientific">Vigna radiata var. radiata</name>
    <name type="common">Mung bean</name>
    <name type="synonym">Phaseolus aureus</name>
    <dbReference type="NCBI Taxonomy" id="3916"/>
    <lineage>
        <taxon>Eukaryota</taxon>
        <taxon>Viridiplantae</taxon>
        <taxon>Streptophyta</taxon>
        <taxon>Embryophyta</taxon>
        <taxon>Tracheophyta</taxon>
        <taxon>Spermatophyta</taxon>
        <taxon>Magnoliopsida</taxon>
        <taxon>eudicotyledons</taxon>
        <taxon>Gunneridae</taxon>
        <taxon>Pentapetalae</taxon>
        <taxon>rosids</taxon>
        <taxon>fabids</taxon>
        <taxon>Fabales</taxon>
        <taxon>Fabaceae</taxon>
        <taxon>Papilionoideae</taxon>
        <taxon>50 kb inversion clade</taxon>
        <taxon>NPAAA clade</taxon>
        <taxon>indigoferoid/millettioid clade</taxon>
        <taxon>Phaseoleae</taxon>
        <taxon>Vigna</taxon>
    </lineage>
</organism>
<dbReference type="InterPro" id="IPR024752">
    <property type="entry name" value="Myb/SANT-like_dom"/>
</dbReference>
<accession>A0A1S3TA56</accession>
<dbReference type="GeneID" id="106753375"/>